<gene>
    <name evidence="1" type="ordered locus">LMM7_0103</name>
</gene>
<dbReference type="RefSeq" id="WP_012582166.1">
    <property type="nucleotide sequence ID" value="NC_017537.1"/>
</dbReference>
<evidence type="ECO:0000313" key="2">
    <source>
        <dbReference type="Proteomes" id="UP000000486"/>
    </source>
</evidence>
<protein>
    <submittedName>
        <fullName evidence="1">Gp11 protein</fullName>
    </submittedName>
</protein>
<accession>A0A0E0US15</accession>
<reference evidence="1 2" key="1">
    <citation type="journal article" date="2011" name="J. Bacteriol.">
        <title>Genome sequence of the nonpathogenic Listeria monocytogenes serovar 4a strain M7.</title>
        <authorList>
            <person name="Chen J."/>
            <person name="Xia Y."/>
            <person name="Cheng C."/>
            <person name="Fang C."/>
            <person name="Shan Y."/>
            <person name="Jin G."/>
            <person name="Fang W."/>
        </authorList>
    </citation>
    <scope>NUCLEOTIDE SEQUENCE [LARGE SCALE GENOMIC DNA]</scope>
    <source>
        <strain evidence="1 2">M7</strain>
    </source>
</reference>
<dbReference type="KEGG" id="lmq:LMM7_0103"/>
<dbReference type="AlphaFoldDB" id="A0A0E0US15"/>
<dbReference type="EMBL" id="CP002816">
    <property type="protein sequence ID" value="AEH91109.1"/>
    <property type="molecule type" value="Genomic_DNA"/>
</dbReference>
<dbReference type="Proteomes" id="UP000000486">
    <property type="component" value="Chromosome"/>
</dbReference>
<dbReference type="HOGENOM" id="CLU_2012450_0_0_9"/>
<dbReference type="PATRIC" id="fig|1030009.3.peg.98"/>
<sequence length="123" mass="13812">MAQIELKNHGMVDIDTQLTAATFMDLQDEGIVDKDFLDKIVNATAEADLPLRLKLNTLYAAYREANKVEYLSYEEFIRSYQIDYIQLTYCIGAVITKQDVETFSGFADSLMKKIPKSAGSAGK</sequence>
<name>A0A0E0US15_LISMM</name>
<proteinExistence type="predicted"/>
<organism evidence="1 2">
    <name type="scientific">Listeria monocytogenes serotype 4a (strain M7)</name>
    <dbReference type="NCBI Taxonomy" id="1030009"/>
    <lineage>
        <taxon>Bacteria</taxon>
        <taxon>Bacillati</taxon>
        <taxon>Bacillota</taxon>
        <taxon>Bacilli</taxon>
        <taxon>Bacillales</taxon>
        <taxon>Listeriaceae</taxon>
        <taxon>Listeria</taxon>
    </lineage>
</organism>
<evidence type="ECO:0000313" key="1">
    <source>
        <dbReference type="EMBL" id="AEH91109.1"/>
    </source>
</evidence>